<protein>
    <submittedName>
        <fullName evidence="5">BMERB domain-containing protein</fullName>
    </submittedName>
</protein>
<gene>
    <name evidence="3" type="ORF">TCLT_LOCUS4712</name>
</gene>
<evidence type="ECO:0000259" key="2">
    <source>
        <dbReference type="PROSITE" id="PS51848"/>
    </source>
</evidence>
<dbReference type="STRING" id="103827.A0A0N5CWJ9"/>
<evidence type="ECO:0000313" key="5">
    <source>
        <dbReference type="WBParaSite" id="TCLT_0000472301-mRNA-1"/>
    </source>
</evidence>
<dbReference type="Proteomes" id="UP000276776">
    <property type="component" value="Unassembled WGS sequence"/>
</dbReference>
<reference evidence="3 4" key="2">
    <citation type="submission" date="2018-11" db="EMBL/GenBank/DDBJ databases">
        <authorList>
            <consortium name="Pathogen Informatics"/>
        </authorList>
    </citation>
    <scope>NUCLEOTIDE SEQUENCE [LARGE SCALE GENOMIC DNA]</scope>
</reference>
<proteinExistence type="predicted"/>
<dbReference type="OMA" id="ENQWILE"/>
<evidence type="ECO:0000256" key="1">
    <source>
        <dbReference type="SAM" id="Coils"/>
    </source>
</evidence>
<organism evidence="5">
    <name type="scientific">Thelazia callipaeda</name>
    <name type="common">Oriental eyeworm</name>
    <name type="synonym">Parasitic nematode</name>
    <dbReference type="NCBI Taxonomy" id="103827"/>
    <lineage>
        <taxon>Eukaryota</taxon>
        <taxon>Metazoa</taxon>
        <taxon>Ecdysozoa</taxon>
        <taxon>Nematoda</taxon>
        <taxon>Chromadorea</taxon>
        <taxon>Rhabditida</taxon>
        <taxon>Spirurina</taxon>
        <taxon>Spiruromorpha</taxon>
        <taxon>Thelazioidea</taxon>
        <taxon>Thelaziidae</taxon>
        <taxon>Thelazia</taxon>
    </lineage>
</organism>
<evidence type="ECO:0000313" key="3">
    <source>
        <dbReference type="EMBL" id="VDN01862.1"/>
    </source>
</evidence>
<dbReference type="PROSITE" id="PS51848">
    <property type="entry name" value="BMERB"/>
    <property type="match status" value="1"/>
</dbReference>
<name>A0A0N5CWJ9_THECL</name>
<keyword evidence="4" id="KW-1185">Reference proteome</keyword>
<evidence type="ECO:0000313" key="4">
    <source>
        <dbReference type="Proteomes" id="UP000276776"/>
    </source>
</evidence>
<feature type="domain" description="BMERB" evidence="2">
    <location>
        <begin position="1"/>
        <end position="150"/>
    </location>
</feature>
<dbReference type="WBParaSite" id="TCLT_0000472301-mRNA-1">
    <property type="protein sequence ID" value="TCLT_0000472301-mRNA-1"/>
    <property type="gene ID" value="TCLT_0000472301"/>
</dbReference>
<dbReference type="Pfam" id="PF12130">
    <property type="entry name" value="bMERB_dom"/>
    <property type="match status" value="1"/>
</dbReference>
<reference evidence="5" key="1">
    <citation type="submission" date="2017-02" db="UniProtKB">
        <authorList>
            <consortium name="WormBaseParasite"/>
        </authorList>
    </citation>
    <scope>IDENTIFICATION</scope>
</reference>
<keyword evidence="1" id="KW-0175">Coiled coil</keyword>
<sequence>MQRELEEIDVRKSEVKVVASDLERRLCDDAENQWILEQWLLYVQEMAQLKQREEELRLRVYEFEVNQEYKCLQMQLKEVQDVDVLGRSADEIQTEKMVLKKILEVLERRDTIQKQLKQVKKRALELQDSEPSIAIRLRGASYHNFEPVFI</sequence>
<dbReference type="SMART" id="SM01203">
    <property type="entry name" value="DUF3585"/>
    <property type="match status" value="1"/>
</dbReference>
<dbReference type="InterPro" id="IPR022735">
    <property type="entry name" value="bMERB_dom"/>
</dbReference>
<accession>A0A0N5CWJ9</accession>
<dbReference type="OrthoDB" id="20799at2759"/>
<dbReference type="EMBL" id="UYYF01004300">
    <property type="protein sequence ID" value="VDN01862.1"/>
    <property type="molecule type" value="Genomic_DNA"/>
</dbReference>
<dbReference type="AlphaFoldDB" id="A0A0N5CWJ9"/>
<feature type="coiled-coil region" evidence="1">
    <location>
        <begin position="89"/>
        <end position="129"/>
    </location>
</feature>